<sequence length="187" mass="21449">MAWRPSDWVLEGELDNRTLDWTVGWIRLRDREEPLQLKLLGNCHPDLAGWKFQIVRTDPIPDWVGEPNYDGIATDQSGTIGDVTADQVLRHYECSSKEFVRRSYAGETPPTTLRKSLYLEWYSNLNGRVVIQDTRLGVKRIGERGFELTQQQWRDQAKQNREEIYFFLGQVGDAIGNHGPGSGLDAD</sequence>
<dbReference type="Proteomes" id="UP000316770">
    <property type="component" value="Chromosome"/>
</dbReference>
<evidence type="ECO:0000313" key="1">
    <source>
        <dbReference type="EMBL" id="QDV58762.1"/>
    </source>
</evidence>
<accession>A0A518J0A6</accession>
<proteinExistence type="predicted"/>
<keyword evidence="2" id="KW-1185">Reference proteome</keyword>
<protein>
    <submittedName>
        <fullName evidence="1">Uncharacterized protein</fullName>
    </submittedName>
</protein>
<reference evidence="1 2" key="1">
    <citation type="submission" date="2019-02" db="EMBL/GenBank/DDBJ databases">
        <title>Deep-cultivation of Planctomycetes and their phenomic and genomic characterization uncovers novel biology.</title>
        <authorList>
            <person name="Wiegand S."/>
            <person name="Jogler M."/>
            <person name="Boedeker C."/>
            <person name="Pinto D."/>
            <person name="Vollmers J."/>
            <person name="Rivas-Marin E."/>
            <person name="Kohn T."/>
            <person name="Peeters S.H."/>
            <person name="Heuer A."/>
            <person name="Rast P."/>
            <person name="Oberbeckmann S."/>
            <person name="Bunk B."/>
            <person name="Jeske O."/>
            <person name="Meyerdierks A."/>
            <person name="Storesund J.E."/>
            <person name="Kallscheuer N."/>
            <person name="Luecker S."/>
            <person name="Lage O.M."/>
            <person name="Pohl T."/>
            <person name="Merkel B.J."/>
            <person name="Hornburger P."/>
            <person name="Mueller R.-W."/>
            <person name="Bruemmer F."/>
            <person name="Labrenz M."/>
            <person name="Spormann A.M."/>
            <person name="Op den Camp H."/>
            <person name="Overmann J."/>
            <person name="Amann R."/>
            <person name="Jetten M.S.M."/>
            <person name="Mascher T."/>
            <person name="Medema M.H."/>
            <person name="Devos D.P."/>
            <person name="Kaster A.-K."/>
            <person name="Ovreas L."/>
            <person name="Rohde M."/>
            <person name="Galperin M.Y."/>
            <person name="Jogler C."/>
        </authorList>
    </citation>
    <scope>NUCLEOTIDE SEQUENCE [LARGE SCALE GENOMIC DNA]</scope>
    <source>
        <strain evidence="1 2">Mal33</strain>
    </source>
</reference>
<gene>
    <name evidence="1" type="ORF">Mal33_47870</name>
</gene>
<evidence type="ECO:0000313" key="2">
    <source>
        <dbReference type="Proteomes" id="UP000316770"/>
    </source>
</evidence>
<name>A0A518J0A6_9BACT</name>
<dbReference type="AlphaFoldDB" id="A0A518J0A6"/>
<organism evidence="1 2">
    <name type="scientific">Rosistilla oblonga</name>
    <dbReference type="NCBI Taxonomy" id="2527990"/>
    <lineage>
        <taxon>Bacteria</taxon>
        <taxon>Pseudomonadati</taxon>
        <taxon>Planctomycetota</taxon>
        <taxon>Planctomycetia</taxon>
        <taxon>Pirellulales</taxon>
        <taxon>Pirellulaceae</taxon>
        <taxon>Rosistilla</taxon>
    </lineage>
</organism>
<dbReference type="EMBL" id="CP036318">
    <property type="protein sequence ID" value="QDV58762.1"/>
    <property type="molecule type" value="Genomic_DNA"/>
</dbReference>
<dbReference type="RefSeq" id="WP_145289437.1">
    <property type="nucleotide sequence ID" value="NZ_CP036318.1"/>
</dbReference>